<reference evidence="1" key="1">
    <citation type="submission" date="2021-12" db="EMBL/GenBank/DDBJ databases">
        <title>Convergent genome expansion in fungi linked to evolution of root-endophyte symbiosis.</title>
        <authorList>
            <consortium name="DOE Joint Genome Institute"/>
            <person name="Ke Y.-H."/>
            <person name="Bonito G."/>
            <person name="Liao H.-L."/>
            <person name="Looney B."/>
            <person name="Rojas-Flechas A."/>
            <person name="Nash J."/>
            <person name="Hameed K."/>
            <person name="Schadt C."/>
            <person name="Martin F."/>
            <person name="Crous P.W."/>
            <person name="Miettinen O."/>
            <person name="Magnuson J.K."/>
            <person name="Labbe J."/>
            <person name="Jacobson D."/>
            <person name="Doktycz M.J."/>
            <person name="Veneault-Fourrey C."/>
            <person name="Kuo A."/>
            <person name="Mondo S."/>
            <person name="Calhoun S."/>
            <person name="Riley R."/>
            <person name="Ohm R."/>
            <person name="LaButti K."/>
            <person name="Andreopoulos B."/>
            <person name="Pangilinan J."/>
            <person name="Nolan M."/>
            <person name="Tritt A."/>
            <person name="Clum A."/>
            <person name="Lipzen A."/>
            <person name="Daum C."/>
            <person name="Barry K."/>
            <person name="Grigoriev I.V."/>
            <person name="Vilgalys R."/>
        </authorList>
    </citation>
    <scope>NUCLEOTIDE SEQUENCE</scope>
    <source>
        <strain evidence="1">PMI_201</strain>
    </source>
</reference>
<organism evidence="1 2">
    <name type="scientific">Talaromyces proteolyticus</name>
    <dbReference type="NCBI Taxonomy" id="1131652"/>
    <lineage>
        <taxon>Eukaryota</taxon>
        <taxon>Fungi</taxon>
        <taxon>Dikarya</taxon>
        <taxon>Ascomycota</taxon>
        <taxon>Pezizomycotina</taxon>
        <taxon>Eurotiomycetes</taxon>
        <taxon>Eurotiomycetidae</taxon>
        <taxon>Eurotiales</taxon>
        <taxon>Trichocomaceae</taxon>
        <taxon>Talaromyces</taxon>
        <taxon>Talaromyces sect. Bacilispori</taxon>
    </lineage>
</organism>
<gene>
    <name evidence="1" type="ORF">BGW36DRAFT_423002</name>
</gene>
<dbReference type="Proteomes" id="UP001201262">
    <property type="component" value="Unassembled WGS sequence"/>
</dbReference>
<name>A0AAD4L3B5_9EURO</name>
<evidence type="ECO:0000313" key="1">
    <source>
        <dbReference type="EMBL" id="KAH8703438.1"/>
    </source>
</evidence>
<proteinExistence type="predicted"/>
<sequence>MALHSEDSDRDVAMVDTERLEINNDTGMAMNISMTQQIEDERDISCSTFPEKSVVAINYGRIYAGPCHDTDHPWLINEVAHEQSSHTELRNTSLYTSMVRKLPGCGRQVQQARHQTAAIAAELNIDVTTIQGSLKPHEPHVNIAQILHDDIFNPWIPDSWEVADIVASLIQHCDRELFLRQYLEMGLEIGEVELQREFLVWFLNFVNDVCEAMDDIYTRPGPSTSEFPGYIFDSPMITE</sequence>
<dbReference type="GeneID" id="70250062"/>
<keyword evidence="2" id="KW-1185">Reference proteome</keyword>
<protein>
    <submittedName>
        <fullName evidence="1">Uncharacterized protein</fullName>
    </submittedName>
</protein>
<dbReference type="AlphaFoldDB" id="A0AAD4L3B5"/>
<dbReference type="RefSeq" id="XP_046076456.1">
    <property type="nucleotide sequence ID" value="XM_046219775.1"/>
</dbReference>
<accession>A0AAD4L3B5</accession>
<evidence type="ECO:0000313" key="2">
    <source>
        <dbReference type="Proteomes" id="UP001201262"/>
    </source>
</evidence>
<dbReference type="EMBL" id="JAJTJA010000002">
    <property type="protein sequence ID" value="KAH8703438.1"/>
    <property type="molecule type" value="Genomic_DNA"/>
</dbReference>
<comment type="caution">
    <text evidence="1">The sequence shown here is derived from an EMBL/GenBank/DDBJ whole genome shotgun (WGS) entry which is preliminary data.</text>
</comment>